<sequence>MRVFESLNCIACKEPFARVANQPRSPRHLYCGLAMCNECFEKEETLEQEKRNHRCKHGFCFNHPNFAYFLIDVLSQESALVFTPMGYLLVKPFKIPECSICHDEYSNEIEAKKSLALRCNECHEKNIIDKMFYCSACSFEVCGACAYVKHHLHGATPLLKKKANQMLTGLQQKSRNVIKTCKYVVPELHKGLFESIDIFETKLLSKEETLKDASTFADLREKHESFTKIKSKFESSAENYLPHLRKFDKEVKELIQTLDETPDIKKSK</sequence>
<evidence type="ECO:0000313" key="2">
    <source>
        <dbReference type="WBParaSite" id="MBELARI_LOCUS16610.2"/>
    </source>
</evidence>
<dbReference type="Proteomes" id="UP000887575">
    <property type="component" value="Unassembled WGS sequence"/>
</dbReference>
<proteinExistence type="predicted"/>
<reference evidence="2" key="1">
    <citation type="submission" date="2024-02" db="UniProtKB">
        <authorList>
            <consortium name="WormBaseParasite"/>
        </authorList>
    </citation>
    <scope>IDENTIFICATION</scope>
</reference>
<protein>
    <submittedName>
        <fullName evidence="2">Uncharacterized protein</fullName>
    </submittedName>
</protein>
<evidence type="ECO:0000313" key="1">
    <source>
        <dbReference type="Proteomes" id="UP000887575"/>
    </source>
</evidence>
<accession>A0AAF3ER80</accession>
<dbReference type="AlphaFoldDB" id="A0AAF3ER80"/>
<keyword evidence="1" id="KW-1185">Reference proteome</keyword>
<dbReference type="WBParaSite" id="MBELARI_LOCUS16610.2">
    <property type="protein sequence ID" value="MBELARI_LOCUS16610.2"/>
    <property type="gene ID" value="MBELARI_LOCUS16610"/>
</dbReference>
<name>A0AAF3ER80_9BILA</name>
<organism evidence="1 2">
    <name type="scientific">Mesorhabditis belari</name>
    <dbReference type="NCBI Taxonomy" id="2138241"/>
    <lineage>
        <taxon>Eukaryota</taxon>
        <taxon>Metazoa</taxon>
        <taxon>Ecdysozoa</taxon>
        <taxon>Nematoda</taxon>
        <taxon>Chromadorea</taxon>
        <taxon>Rhabditida</taxon>
        <taxon>Rhabditina</taxon>
        <taxon>Rhabditomorpha</taxon>
        <taxon>Rhabditoidea</taxon>
        <taxon>Rhabditidae</taxon>
        <taxon>Mesorhabditinae</taxon>
        <taxon>Mesorhabditis</taxon>
    </lineage>
</organism>